<dbReference type="AlphaFoldDB" id="A0A4R8MSR6"/>
<comment type="caution">
    <text evidence="1">The sequence shown here is derived from an EMBL/GenBank/DDBJ whole genome shotgun (WGS) entry which is preliminary data.</text>
</comment>
<name>A0A4R8MSR6_LEPME</name>
<keyword evidence="2" id="KW-1185">Reference proteome</keyword>
<dbReference type="SUPFAM" id="SSF82171">
    <property type="entry name" value="DPP6 N-terminal domain-like"/>
    <property type="match status" value="1"/>
</dbReference>
<accession>A0A4R8MSR6</accession>
<proteinExistence type="predicted"/>
<dbReference type="EMBL" id="SORO01000001">
    <property type="protein sequence ID" value="TDY72293.1"/>
    <property type="molecule type" value="Genomic_DNA"/>
</dbReference>
<dbReference type="Proteomes" id="UP000294684">
    <property type="component" value="Unassembled WGS sequence"/>
</dbReference>
<protein>
    <submittedName>
        <fullName evidence="1">Uncharacterized protein</fullName>
    </submittedName>
</protein>
<dbReference type="STRING" id="1193051.LEP1GSC017_2672"/>
<sequence>MVPFFVYRPFLPFILFVMKFLLPVLALTLIGCSQMVWRQAQLAEEISPSNDPNTNLLLTVTYEEKDSWNPLNGTTDKRNYKSKIKLVKNSATGGKTIKEWDLPSWALGDGIFYHTGSSTLFVLYGKDDEYGTLNQTLSLYPESGGAFSYPASPEKRIIFQMAPSPNGNLVALVTASPTNEGEFSEFELNIIQLSDKKIQSFPINFWTALPLYGIRWGEDGKKLYLRTPDRILLWNGSGIEETKSFPDCFTVSTNFGKWAYESAKLGEGGNILLGKKLPIPRQISNIDQIKLCR</sequence>
<evidence type="ECO:0000313" key="2">
    <source>
        <dbReference type="Proteomes" id="UP000294684"/>
    </source>
</evidence>
<organism evidence="1 2">
    <name type="scientific">Leptospira meyeri</name>
    <dbReference type="NCBI Taxonomy" id="29508"/>
    <lineage>
        <taxon>Bacteria</taxon>
        <taxon>Pseudomonadati</taxon>
        <taxon>Spirochaetota</taxon>
        <taxon>Spirochaetia</taxon>
        <taxon>Leptospirales</taxon>
        <taxon>Leptospiraceae</taxon>
        <taxon>Leptospira</taxon>
    </lineage>
</organism>
<reference evidence="1 2" key="1">
    <citation type="submission" date="2019-03" db="EMBL/GenBank/DDBJ databases">
        <title>Genomic Encyclopedia of Archaeal and Bacterial Type Strains, Phase II (KMG-II): from individual species to whole genera.</title>
        <authorList>
            <person name="Goeker M."/>
        </authorList>
    </citation>
    <scope>NUCLEOTIDE SEQUENCE [LARGE SCALE GENOMIC DNA]</scope>
    <source>
        <strain evidence="1 2">DSM 21537</strain>
    </source>
</reference>
<gene>
    <name evidence="1" type="ORF">CLV96_1284</name>
</gene>
<evidence type="ECO:0000313" key="1">
    <source>
        <dbReference type="EMBL" id="TDY72293.1"/>
    </source>
</evidence>